<reference evidence="5" key="1">
    <citation type="journal article" date="2019" name="Int. J. Syst. Evol. Microbiol.">
        <title>The Global Catalogue of Microorganisms (GCM) 10K type strain sequencing project: providing services to taxonomists for standard genome sequencing and annotation.</title>
        <authorList>
            <consortium name="The Broad Institute Genomics Platform"/>
            <consortium name="The Broad Institute Genome Sequencing Center for Infectious Disease"/>
            <person name="Wu L."/>
            <person name="Ma J."/>
        </authorList>
    </citation>
    <scope>NUCLEOTIDE SEQUENCE [LARGE SCALE GENOMIC DNA]</scope>
    <source>
        <strain evidence="5">KCTC 12861</strain>
    </source>
</reference>
<dbReference type="CDD" id="cd04301">
    <property type="entry name" value="NAT_SF"/>
    <property type="match status" value="1"/>
</dbReference>
<keyword evidence="1" id="KW-0808">Transferase</keyword>
<accession>A0ABQ3EFX0</accession>
<dbReference type="PROSITE" id="PS51186">
    <property type="entry name" value="GNAT"/>
    <property type="match status" value="1"/>
</dbReference>
<dbReference type="NCBIfam" id="NF007807">
    <property type="entry name" value="PRK10514.1"/>
    <property type="match status" value="1"/>
</dbReference>
<feature type="domain" description="N-acetyltransferase" evidence="3">
    <location>
        <begin position="5"/>
        <end position="149"/>
    </location>
</feature>
<dbReference type="PANTHER" id="PTHR43800">
    <property type="entry name" value="PEPTIDYL-LYSINE N-ACETYLTRANSFERASE YJAB"/>
    <property type="match status" value="1"/>
</dbReference>
<evidence type="ECO:0000256" key="1">
    <source>
        <dbReference type="ARBA" id="ARBA00022679"/>
    </source>
</evidence>
<evidence type="ECO:0000313" key="5">
    <source>
        <dbReference type="Proteomes" id="UP000637980"/>
    </source>
</evidence>
<keyword evidence="5" id="KW-1185">Reference proteome</keyword>
<dbReference type="PANTHER" id="PTHR43800:SF1">
    <property type="entry name" value="PEPTIDYL-LYSINE N-ACETYLTRANSFERASE YJAB"/>
    <property type="match status" value="1"/>
</dbReference>
<evidence type="ECO:0000256" key="2">
    <source>
        <dbReference type="ARBA" id="ARBA00023315"/>
    </source>
</evidence>
<dbReference type="SUPFAM" id="SSF55729">
    <property type="entry name" value="Acyl-CoA N-acyltransferases (Nat)"/>
    <property type="match status" value="1"/>
</dbReference>
<dbReference type="Pfam" id="PF13673">
    <property type="entry name" value="Acetyltransf_10"/>
    <property type="match status" value="1"/>
</dbReference>
<gene>
    <name evidence="4" type="ORF">GCM10007094_28640</name>
</gene>
<keyword evidence="2" id="KW-0012">Acyltransferase</keyword>
<dbReference type="Gene3D" id="3.40.630.30">
    <property type="match status" value="1"/>
</dbReference>
<evidence type="ECO:0000313" key="4">
    <source>
        <dbReference type="EMBL" id="GHB37589.1"/>
    </source>
</evidence>
<dbReference type="InterPro" id="IPR016181">
    <property type="entry name" value="Acyl_CoA_acyltransferase"/>
</dbReference>
<protein>
    <submittedName>
        <fullName evidence="4">Acetyltransferase</fullName>
    </submittedName>
</protein>
<name>A0ABQ3EFX0_9HYPH</name>
<organism evidence="4 5">
    <name type="scientific">Pseudovibrio japonicus</name>
    <dbReference type="NCBI Taxonomy" id="366534"/>
    <lineage>
        <taxon>Bacteria</taxon>
        <taxon>Pseudomonadati</taxon>
        <taxon>Pseudomonadota</taxon>
        <taxon>Alphaproteobacteria</taxon>
        <taxon>Hyphomicrobiales</taxon>
        <taxon>Stappiaceae</taxon>
        <taxon>Pseudovibrio</taxon>
    </lineage>
</organism>
<dbReference type="Proteomes" id="UP000637980">
    <property type="component" value="Unassembled WGS sequence"/>
</dbReference>
<evidence type="ECO:0000259" key="3">
    <source>
        <dbReference type="PROSITE" id="PS51186"/>
    </source>
</evidence>
<comment type="caution">
    <text evidence="4">The sequence shown here is derived from an EMBL/GenBank/DDBJ whole genome shotgun (WGS) entry which is preliminary data.</text>
</comment>
<sequence length="154" mass="17530">MTHMFQIRPSNEQDTAQILEIWRRAVDATHHFLEPHDLKAIEQEVAAFFPQVRFVLAVDDQDKPLGFMFLHEGHLEALFVDPSHHGKGIGKQLIKAALAEHPNLTTDVNEQNTQAVGFYRSIGFQETGRSELDAQGRPYPLIHMRFANNRCTTA</sequence>
<dbReference type="EMBL" id="BMXE01000005">
    <property type="protein sequence ID" value="GHB37589.1"/>
    <property type="molecule type" value="Genomic_DNA"/>
</dbReference>
<dbReference type="InterPro" id="IPR000182">
    <property type="entry name" value="GNAT_dom"/>
</dbReference>
<proteinExistence type="predicted"/>